<dbReference type="Gene3D" id="3.90.226.10">
    <property type="entry name" value="2-enoyl-CoA Hydratase, Chain A, domain 1"/>
    <property type="match status" value="1"/>
</dbReference>
<proteinExistence type="predicted"/>
<dbReference type="EMBL" id="JACRWE010000003">
    <property type="protein sequence ID" value="MBC5996445.1"/>
    <property type="molecule type" value="Genomic_DNA"/>
</dbReference>
<dbReference type="Pfam" id="PF00574">
    <property type="entry name" value="CLP_protease"/>
    <property type="match status" value="1"/>
</dbReference>
<organism evidence="4 5">
    <name type="scientific">Romboutsia faecis</name>
    <dbReference type="NCBI Taxonomy" id="2764597"/>
    <lineage>
        <taxon>Bacteria</taxon>
        <taxon>Bacillati</taxon>
        <taxon>Bacillota</taxon>
        <taxon>Clostridia</taxon>
        <taxon>Peptostreptococcales</taxon>
        <taxon>Peptostreptococcaceae</taxon>
        <taxon>Romboutsia</taxon>
    </lineage>
</organism>
<dbReference type="PANTHER" id="PTHR10381:SF70">
    <property type="entry name" value="ATP-DEPENDENT CLP PROTEASE PROTEOLYTIC SUBUNIT"/>
    <property type="match status" value="1"/>
</dbReference>
<protein>
    <submittedName>
        <fullName evidence="4">Clp protease ClpP</fullName>
    </submittedName>
</protein>
<evidence type="ECO:0000256" key="3">
    <source>
        <dbReference type="ARBA" id="ARBA00022825"/>
    </source>
</evidence>
<dbReference type="GO" id="GO:0006508">
    <property type="term" value="P:proteolysis"/>
    <property type="evidence" value="ECO:0007669"/>
    <property type="project" value="UniProtKB-KW"/>
</dbReference>
<dbReference type="RefSeq" id="WP_153973063.1">
    <property type="nucleotide sequence ID" value="NZ_JACRWE010000003.1"/>
</dbReference>
<dbReference type="SUPFAM" id="SSF52096">
    <property type="entry name" value="ClpP/crotonase"/>
    <property type="match status" value="1"/>
</dbReference>
<dbReference type="InterPro" id="IPR029045">
    <property type="entry name" value="ClpP/crotonase-like_dom_sf"/>
</dbReference>
<keyword evidence="5" id="KW-1185">Reference proteome</keyword>
<evidence type="ECO:0000313" key="5">
    <source>
        <dbReference type="Proteomes" id="UP000609849"/>
    </source>
</evidence>
<evidence type="ECO:0000313" key="4">
    <source>
        <dbReference type="EMBL" id="MBC5996445.1"/>
    </source>
</evidence>
<dbReference type="NCBIfam" id="NF045542">
    <property type="entry name" value="Clp_rel_HeadMat"/>
    <property type="match status" value="1"/>
</dbReference>
<keyword evidence="3" id="KW-0720">Serine protease</keyword>
<dbReference type="Proteomes" id="UP000609849">
    <property type="component" value="Unassembled WGS sequence"/>
</dbReference>
<dbReference type="GO" id="GO:0008233">
    <property type="term" value="F:peptidase activity"/>
    <property type="evidence" value="ECO:0007669"/>
    <property type="project" value="UniProtKB-KW"/>
</dbReference>
<accession>A0ABR7JND7</accession>
<comment type="caution">
    <text evidence="4">The sequence shown here is derived from an EMBL/GenBank/DDBJ whole genome shotgun (WGS) entry which is preliminary data.</text>
</comment>
<dbReference type="PANTHER" id="PTHR10381">
    <property type="entry name" value="ATP-DEPENDENT CLP PROTEASE PROTEOLYTIC SUBUNIT"/>
    <property type="match status" value="1"/>
</dbReference>
<dbReference type="InterPro" id="IPR023562">
    <property type="entry name" value="ClpP/TepA"/>
</dbReference>
<dbReference type="CDD" id="cd07016">
    <property type="entry name" value="S14_ClpP_1"/>
    <property type="match status" value="1"/>
</dbReference>
<name>A0ABR7JND7_9FIRM</name>
<keyword evidence="2" id="KW-0378">Hydrolase</keyword>
<gene>
    <name evidence="4" type="ORF">H8923_06690</name>
</gene>
<sequence>MNKFKIVNSTDSADLYIYDAIGDWFDEVSAKQFKAEIDEIEGKLLNLHISSPGGSVFEGNTIANLIKSRKGTTVCFIEGLCASIATQIALSCDEVKMYKNSLFMIHRAMCGCVGNAKDFNKQANDLMIIDNVLAQTYVDKTGLDMETILNYMDEETWFDSTQCKELGFIDEIIEESQMVAKFDLDSVENFKHIPKELIDMTNSNNKNLKFENEKEQLLLELDLI</sequence>
<keyword evidence="1 4" id="KW-0645">Protease</keyword>
<evidence type="ECO:0000256" key="2">
    <source>
        <dbReference type="ARBA" id="ARBA00022801"/>
    </source>
</evidence>
<evidence type="ECO:0000256" key="1">
    <source>
        <dbReference type="ARBA" id="ARBA00022670"/>
    </source>
</evidence>
<reference evidence="4 5" key="1">
    <citation type="submission" date="2020-08" db="EMBL/GenBank/DDBJ databases">
        <authorList>
            <person name="Liu C."/>
            <person name="Sun Q."/>
        </authorList>
    </citation>
    <scope>NUCLEOTIDE SEQUENCE [LARGE SCALE GENOMIC DNA]</scope>
    <source>
        <strain evidence="4 5">NSJ-18</strain>
    </source>
</reference>